<dbReference type="InterPro" id="IPR058786">
    <property type="entry name" value="BSH_LcnD"/>
</dbReference>
<dbReference type="Pfam" id="PF25935">
    <property type="entry name" value="BSH_LcnD"/>
    <property type="match status" value="1"/>
</dbReference>
<evidence type="ECO:0000256" key="2">
    <source>
        <dbReference type="ARBA" id="ARBA00009477"/>
    </source>
</evidence>
<evidence type="ECO:0000256" key="1">
    <source>
        <dbReference type="ARBA" id="ARBA00004167"/>
    </source>
</evidence>
<dbReference type="InterPro" id="IPR005696">
    <property type="entry name" value="MesE/LcnD"/>
</dbReference>
<evidence type="ECO:0000259" key="10">
    <source>
        <dbReference type="Pfam" id="PF25935"/>
    </source>
</evidence>
<dbReference type="GO" id="GO:0016020">
    <property type="term" value="C:membrane"/>
    <property type="evidence" value="ECO:0007669"/>
    <property type="project" value="UniProtKB-SubCell"/>
</dbReference>
<dbReference type="Pfam" id="PF25887">
    <property type="entry name" value="HB_LcnD"/>
    <property type="match status" value="1"/>
</dbReference>
<evidence type="ECO:0000313" key="12">
    <source>
        <dbReference type="EMBL" id="TDG69403.1"/>
    </source>
</evidence>
<keyword evidence="5 8" id="KW-1133">Transmembrane helix</keyword>
<evidence type="ECO:0000313" key="13">
    <source>
        <dbReference type="Proteomes" id="UP000295681"/>
    </source>
</evidence>
<dbReference type="Proteomes" id="UP000295681">
    <property type="component" value="Unassembled WGS sequence"/>
</dbReference>
<comment type="subcellular location">
    <subcellularLocation>
        <location evidence="1">Membrane</location>
        <topology evidence="1">Single-pass membrane protein</topology>
    </subcellularLocation>
</comment>
<dbReference type="PANTHER" id="PTHR30386:SF26">
    <property type="entry name" value="TRANSPORT PROTEIN COMB"/>
    <property type="match status" value="1"/>
</dbReference>
<evidence type="ECO:0000259" key="11">
    <source>
        <dbReference type="Pfam" id="PF25940"/>
    </source>
</evidence>
<comment type="similarity">
    <text evidence="2">Belongs to the membrane fusion protein (MFP) (TC 8.A.1) family.</text>
</comment>
<organism evidence="12 13">
    <name type="scientific">Leuconostoc fallax</name>
    <dbReference type="NCBI Taxonomy" id="1251"/>
    <lineage>
        <taxon>Bacteria</taxon>
        <taxon>Bacillati</taxon>
        <taxon>Bacillota</taxon>
        <taxon>Bacilli</taxon>
        <taxon>Lactobacillales</taxon>
        <taxon>Lactobacillaceae</taxon>
        <taxon>Leuconostoc</taxon>
    </lineage>
</organism>
<dbReference type="STRING" id="907931.GCA_000165675_00354"/>
<feature type="transmembrane region" description="Helical" evidence="8">
    <location>
        <begin position="20"/>
        <end position="41"/>
    </location>
</feature>
<evidence type="ECO:0000256" key="5">
    <source>
        <dbReference type="ARBA" id="ARBA00022989"/>
    </source>
</evidence>
<sequence>MFNQKLLESSEFYNKRYQNFTTLIIFPTLMLLTILILIACFTHKEIVVKSTGEIAPHKILKTIQSTSNNPIIKNELLTKKDVRAGELLVQYQNIETDTNLKLQSSSLQDLQEHAQALTCYQDSINQNKNLFLSDDHYGCSSAYQSYLAQCRSVTADFQQQVENQNNATQQKGIVSDALAKKNIALNQYQALLNAIINNTTLSSKNDYYTIFSNYQNQIQGLSAVQMDKVKKETVSNIKQQIEQLNDTITNYRTQYAGITSEHQKSDILKDKITELKSQQLASITKELKAINQEIKQLRIQYNATQINNKNAIVASESGTVKLLVDKTKLDNIPQGTNIAQIYPNIRQHPDLIVNFYISTNDISAISEGQTIRYHLTQKNSKPLTITGKIANITAHPVATKQGNFYQVSANLDLNAKDYQTIYYGQVGTISVITGKHTWLSYIKNILLHA</sequence>
<evidence type="ECO:0000256" key="8">
    <source>
        <dbReference type="SAM" id="Phobius"/>
    </source>
</evidence>
<evidence type="ECO:0000256" key="7">
    <source>
        <dbReference type="SAM" id="Coils"/>
    </source>
</evidence>
<evidence type="ECO:0000256" key="6">
    <source>
        <dbReference type="ARBA" id="ARBA00023136"/>
    </source>
</evidence>
<keyword evidence="7" id="KW-0175">Coiled coil</keyword>
<dbReference type="InterPro" id="IPR050739">
    <property type="entry name" value="MFP"/>
</dbReference>
<dbReference type="InterPro" id="IPR058795">
    <property type="entry name" value="LcnD_C"/>
</dbReference>
<evidence type="ECO:0000256" key="3">
    <source>
        <dbReference type="ARBA" id="ARBA00022448"/>
    </source>
</evidence>
<dbReference type="EMBL" id="PUFI01000005">
    <property type="protein sequence ID" value="TDG69403.1"/>
    <property type="molecule type" value="Genomic_DNA"/>
</dbReference>
<name>A0A4R5NA79_9LACO</name>
<dbReference type="Pfam" id="PF25940">
    <property type="entry name" value="LcnD_C"/>
    <property type="match status" value="1"/>
</dbReference>
<feature type="coiled-coil region" evidence="7">
    <location>
        <begin position="234"/>
        <end position="307"/>
    </location>
</feature>
<feature type="domain" description="LcnD-like barrel-sandwich hybrid" evidence="10">
    <location>
        <begin position="59"/>
        <end position="343"/>
    </location>
</feature>
<evidence type="ECO:0000259" key="9">
    <source>
        <dbReference type="Pfam" id="PF25887"/>
    </source>
</evidence>
<dbReference type="AlphaFoldDB" id="A0A4R5NA79"/>
<reference evidence="12 13" key="1">
    <citation type="journal article" date="2019" name="Appl. Microbiol. Biotechnol.">
        <title>Uncovering carbohydrate metabolism through a genotype-phenotype association study of 56 lactic acid bacteria genomes.</title>
        <authorList>
            <person name="Buron-Moles G."/>
            <person name="Chailyan A."/>
            <person name="Dolejs I."/>
            <person name="Forster J."/>
            <person name="Miks M.H."/>
        </authorList>
    </citation>
    <scope>NUCLEOTIDE SEQUENCE [LARGE SCALE GENOMIC DNA]</scope>
    <source>
        <strain evidence="12 13">ATCC 700006</strain>
    </source>
</reference>
<keyword evidence="6 8" id="KW-0472">Membrane</keyword>
<proteinExistence type="inferred from homology"/>
<keyword evidence="3" id="KW-0813">Transport</keyword>
<keyword evidence="13" id="KW-1185">Reference proteome</keyword>
<evidence type="ECO:0000256" key="4">
    <source>
        <dbReference type="ARBA" id="ARBA00022692"/>
    </source>
</evidence>
<dbReference type="NCBIfam" id="TIGR01000">
    <property type="entry name" value="bacteriocin_acc"/>
    <property type="match status" value="1"/>
</dbReference>
<feature type="domain" description="LcnD-like long helical bundle" evidence="9">
    <location>
        <begin position="100"/>
        <end position="305"/>
    </location>
</feature>
<feature type="domain" description="LcnD-like C-terminal" evidence="11">
    <location>
        <begin position="349"/>
        <end position="436"/>
    </location>
</feature>
<protein>
    <recommendedName>
        <fullName evidence="14">Bacteriocin secretion accessory protein</fullName>
    </recommendedName>
</protein>
<evidence type="ECO:0008006" key="14">
    <source>
        <dbReference type="Google" id="ProtNLM"/>
    </source>
</evidence>
<keyword evidence="4 8" id="KW-0812">Transmembrane</keyword>
<dbReference type="PANTHER" id="PTHR30386">
    <property type="entry name" value="MEMBRANE FUSION SUBUNIT OF EMRAB-TOLC MULTIDRUG EFFLUX PUMP"/>
    <property type="match status" value="1"/>
</dbReference>
<dbReference type="RefSeq" id="WP_133264144.1">
    <property type="nucleotide sequence ID" value="NZ_JAGYGP010000006.1"/>
</dbReference>
<gene>
    <name evidence="12" type="ORF">C5L23_000865</name>
</gene>
<accession>A0A4R5NA79</accession>
<comment type="caution">
    <text evidence="12">The sequence shown here is derived from an EMBL/GenBank/DDBJ whole genome shotgun (WGS) entry which is preliminary data.</text>
</comment>
<dbReference type="InterPro" id="IPR058794">
    <property type="entry name" value="HB_LcnD"/>
</dbReference>